<dbReference type="HOGENOM" id="CLU_121935_1_0_11"/>
<dbReference type="OrthoDB" id="3631107at2"/>
<keyword evidence="1" id="KW-0732">Signal</keyword>
<feature type="signal peptide" evidence="1">
    <location>
        <begin position="1"/>
        <end position="28"/>
    </location>
</feature>
<organism evidence="2 3">
    <name type="scientific">Amycolatopsis methanolica 239</name>
    <dbReference type="NCBI Taxonomy" id="1068978"/>
    <lineage>
        <taxon>Bacteria</taxon>
        <taxon>Bacillati</taxon>
        <taxon>Actinomycetota</taxon>
        <taxon>Actinomycetes</taxon>
        <taxon>Pseudonocardiales</taxon>
        <taxon>Pseudonocardiaceae</taxon>
        <taxon>Amycolatopsis</taxon>
        <taxon>Amycolatopsis methanolica group</taxon>
    </lineage>
</organism>
<reference evidence="2 3" key="1">
    <citation type="submission" date="2014-07" db="EMBL/GenBank/DDBJ databases">
        <title>Whole Genome Sequence of the Amycolatopsis methanolica 239.</title>
        <authorList>
            <person name="Tang B."/>
        </authorList>
    </citation>
    <scope>NUCLEOTIDE SEQUENCE [LARGE SCALE GENOMIC DNA]</scope>
    <source>
        <strain evidence="2 3">239</strain>
    </source>
</reference>
<sequence>MNRRRILPMIATALCGALATTGCTTATAGTPGPASGLSPGTDVFAGMNACRVLDQLLTGQGFNPGENKSARNECTANKSRYGAYSLALDPVQGLAAFRENNPGAAQIRINDRPGLYIYDTGFQLCALAIEITEQSRVLVIASMINSPQDQTCHNAKSLAERLEPSLPTPP</sequence>
<evidence type="ECO:0000313" key="2">
    <source>
        <dbReference type="EMBL" id="AIJ23964.1"/>
    </source>
</evidence>
<dbReference type="EMBL" id="CP009110">
    <property type="protein sequence ID" value="AIJ23964.1"/>
    <property type="molecule type" value="Genomic_DNA"/>
</dbReference>
<name>A0A076MTD3_AMYME</name>
<dbReference type="AlphaFoldDB" id="A0A076MTD3"/>
<evidence type="ECO:0000313" key="3">
    <source>
        <dbReference type="Proteomes" id="UP000062973"/>
    </source>
</evidence>
<gene>
    <name evidence="2" type="ORF">AMETH_3872</name>
</gene>
<evidence type="ECO:0000256" key="1">
    <source>
        <dbReference type="SAM" id="SignalP"/>
    </source>
</evidence>
<dbReference type="Proteomes" id="UP000062973">
    <property type="component" value="Chromosome"/>
</dbReference>
<dbReference type="KEGG" id="amq:AMETH_3872"/>
<protein>
    <recommendedName>
        <fullName evidence="4">DUF3558 domain-containing protein</fullName>
    </recommendedName>
</protein>
<proteinExistence type="predicted"/>
<accession>A0A076MTD3</accession>
<keyword evidence="3" id="KW-1185">Reference proteome</keyword>
<evidence type="ECO:0008006" key="4">
    <source>
        <dbReference type="Google" id="ProtNLM"/>
    </source>
</evidence>
<dbReference type="PROSITE" id="PS51257">
    <property type="entry name" value="PROKAR_LIPOPROTEIN"/>
    <property type="match status" value="1"/>
</dbReference>
<feature type="chain" id="PRO_5001715451" description="DUF3558 domain-containing protein" evidence="1">
    <location>
        <begin position="29"/>
        <end position="170"/>
    </location>
</feature>
<dbReference type="PATRIC" id="fig|1068978.7.peg.4143"/>